<sequence length="68" mass="7844">MISFEILQELDMSDSERMTKNIDKVINCTCNEICDQLENNNTYPYEMIEALANLINARNSLVINKSNN</sequence>
<dbReference type="RefSeq" id="WP_003523609.1">
    <property type="nucleotide sequence ID" value="NZ_CABKQO010000001.1"/>
</dbReference>
<name>A0AAP9SAF8_9FIRM</name>
<dbReference type="AlphaFoldDB" id="A0AAP9SAF8"/>
<evidence type="ECO:0000313" key="2">
    <source>
        <dbReference type="EMBL" id="QIX93914.1"/>
    </source>
</evidence>
<dbReference type="GeneID" id="57964906"/>
<protein>
    <submittedName>
        <fullName evidence="2">Uncharacterized protein</fullName>
    </submittedName>
</protein>
<reference evidence="2 3" key="1">
    <citation type="submission" date="2019-11" db="EMBL/GenBank/DDBJ databases">
        <title>FDA dAtabase for Regulatory Grade micrObial Sequences (FDA-ARGOS): Supporting development and validation of Infectious Disease Dx tests.</title>
        <authorList>
            <person name="Turner S."/>
            <person name="Byrd R."/>
            <person name="Tallon L."/>
            <person name="Sadzewicz L."/>
            <person name="Vavikolanu K."/>
            <person name="Mehta A."/>
            <person name="Aluvathingal J."/>
            <person name="Nadendla S."/>
            <person name="Myers T."/>
            <person name="Yan Y."/>
            <person name="Sichtig H."/>
        </authorList>
    </citation>
    <scope>NUCLEOTIDE SEQUENCE [LARGE SCALE GENOMIC DNA]</scope>
    <source>
        <strain evidence="2 3">FDAARGOS_739</strain>
    </source>
</reference>
<dbReference type="EMBL" id="CP050964">
    <property type="protein sequence ID" value="QIX89110.1"/>
    <property type="molecule type" value="Genomic_DNA"/>
</dbReference>
<evidence type="ECO:0000313" key="3">
    <source>
        <dbReference type="Proteomes" id="UP000501069"/>
    </source>
</evidence>
<organism evidence="2 3">
    <name type="scientific">Enterocloster clostridioformis</name>
    <dbReference type="NCBI Taxonomy" id="1531"/>
    <lineage>
        <taxon>Bacteria</taxon>
        <taxon>Bacillati</taxon>
        <taxon>Bacillota</taxon>
        <taxon>Clostridia</taxon>
        <taxon>Lachnospirales</taxon>
        <taxon>Lachnospiraceae</taxon>
        <taxon>Enterocloster</taxon>
    </lineage>
</organism>
<evidence type="ECO:0000313" key="1">
    <source>
        <dbReference type="EMBL" id="QIX89110.1"/>
    </source>
</evidence>
<accession>A0AAP9SAF8</accession>
<gene>
    <name evidence="1" type="ORF">FOC47_00015</name>
    <name evidence="2" type="ORF">FOC47_27260</name>
</gene>
<dbReference type="Proteomes" id="UP000501069">
    <property type="component" value="Chromosome"/>
</dbReference>
<dbReference type="EMBL" id="CP050964">
    <property type="protein sequence ID" value="QIX93914.1"/>
    <property type="molecule type" value="Genomic_DNA"/>
</dbReference>
<proteinExistence type="predicted"/>